<name>A0ABW5SCF6_9FLAO</name>
<feature type="transmembrane region" description="Helical" evidence="6">
    <location>
        <begin position="378"/>
        <end position="401"/>
    </location>
</feature>
<accession>A0ABW5SCF6</accession>
<feature type="transmembrane region" description="Helical" evidence="6">
    <location>
        <begin position="350"/>
        <end position="372"/>
    </location>
</feature>
<keyword evidence="5 6" id="KW-0472">Membrane</keyword>
<evidence type="ECO:0000256" key="4">
    <source>
        <dbReference type="ARBA" id="ARBA00022989"/>
    </source>
</evidence>
<feature type="transmembrane region" description="Helical" evidence="6">
    <location>
        <begin position="5"/>
        <end position="25"/>
    </location>
</feature>
<feature type="transmembrane region" description="Helical" evidence="6">
    <location>
        <begin position="146"/>
        <end position="163"/>
    </location>
</feature>
<evidence type="ECO:0000256" key="3">
    <source>
        <dbReference type="ARBA" id="ARBA00022692"/>
    </source>
</evidence>
<dbReference type="RefSeq" id="WP_379044239.1">
    <property type="nucleotide sequence ID" value="NZ_JBHULZ010000023.1"/>
</dbReference>
<feature type="transmembrane region" description="Helical" evidence="6">
    <location>
        <begin position="317"/>
        <end position="338"/>
    </location>
</feature>
<dbReference type="EMBL" id="JBHULZ010000023">
    <property type="protein sequence ID" value="MFD2697065.1"/>
    <property type="molecule type" value="Genomic_DNA"/>
</dbReference>
<reference evidence="8" key="1">
    <citation type="journal article" date="2019" name="Int. J. Syst. Evol. Microbiol.">
        <title>The Global Catalogue of Microorganisms (GCM) 10K type strain sequencing project: providing services to taxonomists for standard genome sequencing and annotation.</title>
        <authorList>
            <consortium name="The Broad Institute Genomics Platform"/>
            <consortium name="The Broad Institute Genome Sequencing Center for Infectious Disease"/>
            <person name="Wu L."/>
            <person name="Ma J."/>
        </authorList>
    </citation>
    <scope>NUCLEOTIDE SEQUENCE [LARGE SCALE GENOMIC DNA]</scope>
    <source>
        <strain evidence="8">KCTC 42255</strain>
    </source>
</reference>
<dbReference type="PANTHER" id="PTHR30250">
    <property type="entry name" value="PST FAMILY PREDICTED COLANIC ACID TRANSPORTER"/>
    <property type="match status" value="1"/>
</dbReference>
<feature type="transmembrane region" description="Helical" evidence="6">
    <location>
        <begin position="290"/>
        <end position="311"/>
    </location>
</feature>
<comment type="subcellular location">
    <subcellularLocation>
        <location evidence="1">Cell membrane</location>
        <topology evidence="1">Multi-pass membrane protein</topology>
    </subcellularLocation>
</comment>
<protein>
    <submittedName>
        <fullName evidence="7">Polysaccharide biosynthesis C-terminal domain-containing protein</fullName>
    </submittedName>
</protein>
<comment type="caution">
    <text evidence="7">The sequence shown here is derived from an EMBL/GenBank/DDBJ whole genome shotgun (WGS) entry which is preliminary data.</text>
</comment>
<feature type="transmembrane region" description="Helical" evidence="6">
    <location>
        <begin position="437"/>
        <end position="458"/>
    </location>
</feature>
<evidence type="ECO:0000256" key="5">
    <source>
        <dbReference type="ARBA" id="ARBA00023136"/>
    </source>
</evidence>
<evidence type="ECO:0000256" key="2">
    <source>
        <dbReference type="ARBA" id="ARBA00022475"/>
    </source>
</evidence>
<dbReference type="PANTHER" id="PTHR30250:SF11">
    <property type="entry name" value="O-ANTIGEN TRANSPORTER-RELATED"/>
    <property type="match status" value="1"/>
</dbReference>
<sequence length="484" mass="55563">MQNTLVTYFGFGVGAFNVLILYPQILSPQYYGLVTFLLSAGTLLWPFLGIGLNNSIIRFYSSYKKQDEQNQLLSMGLFYPLAAALILGGLTAIFKNQFLLLITEDWIKPYFWLIFLIAFAVAYFELFFAWSKLKLKSVFGNFMKEVFHRVLISVLLYMVYIELLNVNQFLYALTTVYLLRTLLIKFYAFHLLPPKIDLRLPKNYKKIFTYSALMLLAGFVATALLDLDKVMIEHFMPIEQVSIYGIGVYMASVIAVPSRAMHQITLPLTAKYLNENQNGKLKSLYAKSSINLLVISGFIFLLILVNASEIYRLLPPVYTLAFEILCMLSSIKLLNNLLGISNSIILNSRFYKLLLITGLFVILLAIGLNIYLIPRFGLIGAAVASLIVFLMYDLAKIFMVYKFHRLHPLSRKTFYVIVFIFILLFCSRFFALPFNPFINLIIQSISLAIVYFIGILFLKPSEELSLFLKEIIYKLKHFQNKKSS</sequence>
<evidence type="ECO:0000313" key="7">
    <source>
        <dbReference type="EMBL" id="MFD2697065.1"/>
    </source>
</evidence>
<dbReference type="Proteomes" id="UP001597357">
    <property type="component" value="Unassembled WGS sequence"/>
</dbReference>
<feature type="transmembrane region" description="Helical" evidence="6">
    <location>
        <begin position="413"/>
        <end position="431"/>
    </location>
</feature>
<dbReference type="Pfam" id="PF01943">
    <property type="entry name" value="Polysacc_synt"/>
    <property type="match status" value="1"/>
</dbReference>
<evidence type="ECO:0000256" key="6">
    <source>
        <dbReference type="SAM" id="Phobius"/>
    </source>
</evidence>
<feature type="transmembrane region" description="Helical" evidence="6">
    <location>
        <begin position="169"/>
        <end position="187"/>
    </location>
</feature>
<feature type="transmembrane region" description="Helical" evidence="6">
    <location>
        <begin position="72"/>
        <end position="94"/>
    </location>
</feature>
<keyword evidence="2" id="KW-1003">Cell membrane</keyword>
<proteinExistence type="predicted"/>
<feature type="transmembrane region" description="Helical" evidence="6">
    <location>
        <begin position="237"/>
        <end position="256"/>
    </location>
</feature>
<dbReference type="InterPro" id="IPR002797">
    <property type="entry name" value="Polysacc_synth"/>
</dbReference>
<dbReference type="InterPro" id="IPR050833">
    <property type="entry name" value="Poly_Biosynth_Transport"/>
</dbReference>
<keyword evidence="3 6" id="KW-0812">Transmembrane</keyword>
<keyword evidence="4 6" id="KW-1133">Transmembrane helix</keyword>
<gene>
    <name evidence="7" type="ORF">ACFSQ0_03600</name>
</gene>
<keyword evidence="8" id="KW-1185">Reference proteome</keyword>
<evidence type="ECO:0000313" key="8">
    <source>
        <dbReference type="Proteomes" id="UP001597357"/>
    </source>
</evidence>
<organism evidence="7 8">
    <name type="scientific">Mesonia sediminis</name>
    <dbReference type="NCBI Taxonomy" id="1703946"/>
    <lineage>
        <taxon>Bacteria</taxon>
        <taxon>Pseudomonadati</taxon>
        <taxon>Bacteroidota</taxon>
        <taxon>Flavobacteriia</taxon>
        <taxon>Flavobacteriales</taxon>
        <taxon>Flavobacteriaceae</taxon>
        <taxon>Mesonia</taxon>
    </lineage>
</organism>
<feature type="transmembrane region" description="Helical" evidence="6">
    <location>
        <begin position="207"/>
        <end position="225"/>
    </location>
</feature>
<feature type="transmembrane region" description="Helical" evidence="6">
    <location>
        <begin position="110"/>
        <end position="130"/>
    </location>
</feature>
<feature type="transmembrane region" description="Helical" evidence="6">
    <location>
        <begin position="31"/>
        <end position="52"/>
    </location>
</feature>
<evidence type="ECO:0000256" key="1">
    <source>
        <dbReference type="ARBA" id="ARBA00004651"/>
    </source>
</evidence>